<dbReference type="OrthoDB" id="2081414at2"/>
<name>A0A0E4GC90_9FIRM</name>
<evidence type="ECO:0000256" key="1">
    <source>
        <dbReference type="SAM" id="MobiDB-lite"/>
    </source>
</evidence>
<gene>
    <name evidence="3" type="ORF">2823</name>
</gene>
<sequence>MQKAKRILALLLVAALTVTQLPVIALATSAGEGGEIIAFDTLPEETANQTVTLGTSLEDLSLPNTLYATVRVAAAPDTTTPEADNETVLDSGEPEPQQEPTDAVSGNVYHSVSSNSDPAADNSAPTKPTFTETITIPVKWVSSPYYDGEKAGTYTFTPQIEGFTVSAAPPSIAVTVSEITGTVTAFEELPDNIRWQNTAEPTFPEMVGGTVERKAVQIPVTWETKQDYDDNAPERGLYCV</sequence>
<dbReference type="STRING" id="690567.2823"/>
<evidence type="ECO:0000313" key="3">
    <source>
        <dbReference type="EMBL" id="CFY12584.1"/>
    </source>
</evidence>
<reference evidence="3 4" key="1">
    <citation type="submission" date="2015-03" db="EMBL/GenBank/DDBJ databases">
        <authorList>
            <person name="Murphy D."/>
        </authorList>
    </citation>
    <scope>NUCLEOTIDE SEQUENCE [LARGE SCALE GENOMIC DNA]</scope>
    <source>
        <strain evidence="3 4">OL-4</strain>
    </source>
</reference>
<accession>A0A0E4GC90</accession>
<evidence type="ECO:0000256" key="2">
    <source>
        <dbReference type="SAM" id="SignalP"/>
    </source>
</evidence>
<protein>
    <submittedName>
        <fullName evidence="3">Uncharacterized</fullName>
    </submittedName>
</protein>
<organism evidence="3 4">
    <name type="scientific">Syntrophomonas zehnderi OL-4</name>
    <dbReference type="NCBI Taxonomy" id="690567"/>
    <lineage>
        <taxon>Bacteria</taxon>
        <taxon>Bacillati</taxon>
        <taxon>Bacillota</taxon>
        <taxon>Clostridia</taxon>
        <taxon>Eubacteriales</taxon>
        <taxon>Syntrophomonadaceae</taxon>
        <taxon>Syntrophomonas</taxon>
    </lineage>
</organism>
<dbReference type="Proteomes" id="UP000045545">
    <property type="component" value="Unassembled WGS sequence"/>
</dbReference>
<dbReference type="RefSeq" id="WP_046500187.1">
    <property type="nucleotide sequence ID" value="NZ_CGIH01000053.1"/>
</dbReference>
<dbReference type="EMBL" id="CGIH01000053">
    <property type="protein sequence ID" value="CFY12584.1"/>
    <property type="molecule type" value="Genomic_DNA"/>
</dbReference>
<keyword evidence="4" id="KW-1185">Reference proteome</keyword>
<proteinExistence type="predicted"/>
<feature type="chain" id="PRO_5039011743" evidence="2">
    <location>
        <begin position="26"/>
        <end position="240"/>
    </location>
</feature>
<feature type="signal peptide" evidence="2">
    <location>
        <begin position="1"/>
        <end position="25"/>
    </location>
</feature>
<feature type="compositionally biased region" description="Low complexity" evidence="1">
    <location>
        <begin position="113"/>
        <end position="125"/>
    </location>
</feature>
<dbReference type="AlphaFoldDB" id="A0A0E4GC90"/>
<feature type="region of interest" description="Disordered" evidence="1">
    <location>
        <begin position="74"/>
        <end position="129"/>
    </location>
</feature>
<evidence type="ECO:0000313" key="4">
    <source>
        <dbReference type="Proteomes" id="UP000045545"/>
    </source>
</evidence>
<keyword evidence="2" id="KW-0732">Signal</keyword>